<protein>
    <submittedName>
        <fullName evidence="2">Uncharacterized protein</fullName>
    </submittedName>
</protein>
<comment type="caution">
    <text evidence="2">The sequence shown here is derived from an EMBL/GenBank/DDBJ whole genome shotgun (WGS) entry which is preliminary data.</text>
</comment>
<reference evidence="2" key="2">
    <citation type="submission" date="2022-01" db="EMBL/GenBank/DDBJ databases">
        <authorList>
            <person name="Yamashiro T."/>
            <person name="Shiraishi A."/>
            <person name="Satake H."/>
            <person name="Nakayama K."/>
        </authorList>
    </citation>
    <scope>NUCLEOTIDE SEQUENCE</scope>
</reference>
<accession>A0ABQ4ZKG2</accession>
<evidence type="ECO:0000256" key="1">
    <source>
        <dbReference type="SAM" id="MobiDB-lite"/>
    </source>
</evidence>
<gene>
    <name evidence="2" type="ORF">Tco_0771909</name>
</gene>
<reference evidence="2" key="1">
    <citation type="journal article" date="2022" name="Int. J. Mol. Sci.">
        <title>Draft Genome of Tanacetum Coccineum: Genomic Comparison of Closely Related Tanacetum-Family Plants.</title>
        <authorList>
            <person name="Yamashiro T."/>
            <person name="Shiraishi A."/>
            <person name="Nakayama K."/>
            <person name="Satake H."/>
        </authorList>
    </citation>
    <scope>NUCLEOTIDE SEQUENCE</scope>
</reference>
<keyword evidence="3" id="KW-1185">Reference proteome</keyword>
<evidence type="ECO:0000313" key="3">
    <source>
        <dbReference type="Proteomes" id="UP001151760"/>
    </source>
</evidence>
<feature type="region of interest" description="Disordered" evidence="1">
    <location>
        <begin position="77"/>
        <end position="103"/>
    </location>
</feature>
<feature type="compositionally biased region" description="Polar residues" evidence="1">
    <location>
        <begin position="88"/>
        <end position="97"/>
    </location>
</feature>
<organism evidence="2 3">
    <name type="scientific">Tanacetum coccineum</name>
    <dbReference type="NCBI Taxonomy" id="301880"/>
    <lineage>
        <taxon>Eukaryota</taxon>
        <taxon>Viridiplantae</taxon>
        <taxon>Streptophyta</taxon>
        <taxon>Embryophyta</taxon>
        <taxon>Tracheophyta</taxon>
        <taxon>Spermatophyta</taxon>
        <taxon>Magnoliopsida</taxon>
        <taxon>eudicotyledons</taxon>
        <taxon>Gunneridae</taxon>
        <taxon>Pentapetalae</taxon>
        <taxon>asterids</taxon>
        <taxon>campanulids</taxon>
        <taxon>Asterales</taxon>
        <taxon>Asteraceae</taxon>
        <taxon>Asteroideae</taxon>
        <taxon>Anthemideae</taxon>
        <taxon>Anthemidinae</taxon>
        <taxon>Tanacetum</taxon>
    </lineage>
</organism>
<proteinExistence type="predicted"/>
<sequence length="174" mass="19125">METIHVDFDELTAMASEQSSSGPALHEMTTEIISLGLIQNPPSQTPYVPPTKNDWDLLFQPIFNEYFNPPPSVVSPVPTAAAPRSVDLTGSPSSTLIDQDAPSTSISSTIQEIQSLVISECFEELVQQAPFNDDPFLDILTSKPCSQESSLIVQQNSPPFDHISKWTKNHPLEM</sequence>
<name>A0ABQ4ZKG2_9ASTR</name>
<dbReference type="Proteomes" id="UP001151760">
    <property type="component" value="Unassembled WGS sequence"/>
</dbReference>
<evidence type="ECO:0000313" key="2">
    <source>
        <dbReference type="EMBL" id="GJS89273.1"/>
    </source>
</evidence>
<dbReference type="EMBL" id="BQNB010011338">
    <property type="protein sequence ID" value="GJS89273.1"/>
    <property type="molecule type" value="Genomic_DNA"/>
</dbReference>
<feature type="compositionally biased region" description="Low complexity" evidence="1">
    <location>
        <begin position="77"/>
        <end position="86"/>
    </location>
</feature>